<dbReference type="AlphaFoldDB" id="A0A644XUT8"/>
<dbReference type="InterPro" id="IPR003660">
    <property type="entry name" value="HAMP_dom"/>
</dbReference>
<evidence type="ECO:0000256" key="3">
    <source>
        <dbReference type="SAM" id="Phobius"/>
    </source>
</evidence>
<dbReference type="GO" id="GO:0004888">
    <property type="term" value="F:transmembrane signaling receptor activity"/>
    <property type="evidence" value="ECO:0007669"/>
    <property type="project" value="InterPro"/>
</dbReference>
<dbReference type="GO" id="GO:0007165">
    <property type="term" value="P:signal transduction"/>
    <property type="evidence" value="ECO:0007669"/>
    <property type="project" value="InterPro"/>
</dbReference>
<evidence type="ECO:0000256" key="2">
    <source>
        <dbReference type="ARBA" id="ARBA00029447"/>
    </source>
</evidence>
<dbReference type="GO" id="GO:0005886">
    <property type="term" value="C:plasma membrane"/>
    <property type="evidence" value="ECO:0007669"/>
    <property type="project" value="TreeGrafter"/>
</dbReference>
<gene>
    <name evidence="6" type="ORF">SDC9_66093</name>
</gene>
<comment type="similarity">
    <text evidence="2">Belongs to the methyl-accepting chemotaxis (MCP) protein family.</text>
</comment>
<keyword evidence="3" id="KW-1133">Transmembrane helix</keyword>
<dbReference type="SMART" id="SM00283">
    <property type="entry name" value="MA"/>
    <property type="match status" value="1"/>
</dbReference>
<evidence type="ECO:0000259" key="5">
    <source>
        <dbReference type="PROSITE" id="PS50885"/>
    </source>
</evidence>
<dbReference type="SUPFAM" id="SSF58104">
    <property type="entry name" value="Methyl-accepting chemotaxis protein (MCP) signaling domain"/>
    <property type="match status" value="1"/>
</dbReference>
<dbReference type="Gene3D" id="3.30.450.20">
    <property type="entry name" value="PAS domain"/>
    <property type="match status" value="1"/>
</dbReference>
<keyword evidence="1" id="KW-0145">Chemotaxis</keyword>
<dbReference type="InterPro" id="IPR004090">
    <property type="entry name" value="Chemotax_Me-accpt_rcpt"/>
</dbReference>
<dbReference type="Gene3D" id="6.10.340.10">
    <property type="match status" value="1"/>
</dbReference>
<proteinExistence type="inferred from homology"/>
<organism evidence="6">
    <name type="scientific">bioreactor metagenome</name>
    <dbReference type="NCBI Taxonomy" id="1076179"/>
    <lineage>
        <taxon>unclassified sequences</taxon>
        <taxon>metagenomes</taxon>
        <taxon>ecological metagenomes</taxon>
    </lineage>
</organism>
<dbReference type="Gene3D" id="1.10.287.950">
    <property type="entry name" value="Methyl-accepting chemotaxis protein"/>
    <property type="match status" value="1"/>
</dbReference>
<sequence length="531" mass="56939">MAEQAFFQQAKSGQAYISSPALNDAQELVLYVAAAIPGSNELLYGEFSYTAFSDVLNQIKIGENGYAFGSNADGYTVLHPDANSIANPVNYFELAEKDPSYAPTAAMFKRMISGETGIGYSYYNGVRRMVGFTPLDGPEGWSIAVTRPLTQVEQNAKITLAFCVGTGLLLLLISIVFTGIFSRMITRPIVLATRRLELLEQGDLQTEVESVKGKDEGARLMAAIQNTIYGLQTYIGDISSILHSVAAKDLTVTSSVEYSGDFVSIQTALEKIVQSLNATLEQISQSTAQVRSGAEQVALGGQNVAENSSEQASAAERVENSLEFVSKRIQETARHSESMQSMTQTALQETQTGREKMQKMLDAMQSIDDFTMKIQSIIHYIDDIAAQTNILALNAAVEAARAGKSGKGFSVVADEVRQLASKSAEAAKNSAELIDSTLASVETGKQTAEGAALAFQRIVEQTSSVGALVDEVTKSLGSQSQSVSELSEGVRLISNATQANSATAEQSASTSEELLGQMQMLDDMVSEFKTV</sequence>
<evidence type="ECO:0000313" key="6">
    <source>
        <dbReference type="EMBL" id="MPM19667.1"/>
    </source>
</evidence>
<feature type="transmembrane region" description="Helical" evidence="3">
    <location>
        <begin position="158"/>
        <end position="181"/>
    </location>
</feature>
<keyword evidence="3" id="KW-0472">Membrane</keyword>
<name>A0A644XUT8_9ZZZZ</name>
<protein>
    <submittedName>
        <fullName evidence="6">Uncharacterized protein</fullName>
    </submittedName>
</protein>
<dbReference type="PRINTS" id="PR00260">
    <property type="entry name" value="CHEMTRNSDUCR"/>
</dbReference>
<dbReference type="InterPro" id="IPR004089">
    <property type="entry name" value="MCPsignal_dom"/>
</dbReference>
<dbReference type="PANTHER" id="PTHR43531:SF11">
    <property type="entry name" value="METHYL-ACCEPTING CHEMOTAXIS PROTEIN 3"/>
    <property type="match status" value="1"/>
</dbReference>
<dbReference type="SUPFAM" id="SSF158472">
    <property type="entry name" value="HAMP domain-like"/>
    <property type="match status" value="1"/>
</dbReference>
<evidence type="ECO:0000259" key="4">
    <source>
        <dbReference type="PROSITE" id="PS50111"/>
    </source>
</evidence>
<reference evidence="6" key="1">
    <citation type="submission" date="2019-08" db="EMBL/GenBank/DDBJ databases">
        <authorList>
            <person name="Kucharzyk K."/>
            <person name="Murdoch R.W."/>
            <person name="Higgins S."/>
            <person name="Loffler F."/>
        </authorList>
    </citation>
    <scope>NUCLEOTIDE SEQUENCE</scope>
</reference>
<feature type="domain" description="HAMP" evidence="5">
    <location>
        <begin position="183"/>
        <end position="236"/>
    </location>
</feature>
<comment type="caution">
    <text evidence="6">The sequence shown here is derived from an EMBL/GenBank/DDBJ whole genome shotgun (WGS) entry which is preliminary data.</text>
</comment>
<dbReference type="PROSITE" id="PS50111">
    <property type="entry name" value="CHEMOTAXIS_TRANSDUC_2"/>
    <property type="match status" value="1"/>
</dbReference>
<dbReference type="PANTHER" id="PTHR43531">
    <property type="entry name" value="PROTEIN ICFG"/>
    <property type="match status" value="1"/>
</dbReference>
<dbReference type="Pfam" id="PF00015">
    <property type="entry name" value="MCPsignal"/>
    <property type="match status" value="1"/>
</dbReference>
<evidence type="ECO:0000256" key="1">
    <source>
        <dbReference type="ARBA" id="ARBA00022500"/>
    </source>
</evidence>
<dbReference type="EMBL" id="VSSQ01003219">
    <property type="protein sequence ID" value="MPM19667.1"/>
    <property type="molecule type" value="Genomic_DNA"/>
</dbReference>
<accession>A0A644XUT8</accession>
<dbReference type="CDD" id="cd12912">
    <property type="entry name" value="PDC2_MCP_like"/>
    <property type="match status" value="1"/>
</dbReference>
<dbReference type="InterPro" id="IPR051310">
    <property type="entry name" value="MCP_chemotaxis"/>
</dbReference>
<feature type="domain" description="Methyl-accepting transducer" evidence="4">
    <location>
        <begin position="286"/>
        <end position="515"/>
    </location>
</feature>
<dbReference type="PROSITE" id="PS50885">
    <property type="entry name" value="HAMP"/>
    <property type="match status" value="1"/>
</dbReference>
<dbReference type="GO" id="GO:0006935">
    <property type="term" value="P:chemotaxis"/>
    <property type="evidence" value="ECO:0007669"/>
    <property type="project" value="UniProtKB-KW"/>
</dbReference>
<keyword evidence="3" id="KW-0812">Transmembrane</keyword>